<reference evidence="2" key="2">
    <citation type="submission" date="2025-08" db="UniProtKB">
        <authorList>
            <consortium name="Ensembl"/>
        </authorList>
    </citation>
    <scope>IDENTIFICATION</scope>
</reference>
<name>A0A8C2R257_CAPHI</name>
<sequence>MSQQGYVATPPYSQSQAGIGLSPPHYGHYGDPSHAGSPPGMIKPAGPLGAAPPGGMLPQEFRSVVFSWAGLLVLPRFRGGPPESGPAWPCVSSVIPGASTASTAVHLAAWISDSAPTAHCAKRSRCLSLASINAQTRWAPWACSSEHPVPARTSPRTETGPWISCTAGQLRAPSGRCTALLPGRLPGRACADGWPTTAPEEAGSRLRSQPSKCSALRLPHGEPTLHSLFSEALQSVSVYPVLYRPSTIPITHVGEARFPLWMYGLGRAHHGIPEVSMRGAACVGLCGIM</sequence>
<dbReference type="Ensembl" id="ENSCHIT00010031447.1">
    <property type="protein sequence ID" value="ENSCHIP00010022315.1"/>
    <property type="gene ID" value="ENSCHIG00010016471.1"/>
</dbReference>
<feature type="region of interest" description="Disordered" evidence="1">
    <location>
        <begin position="23"/>
        <end position="54"/>
    </location>
</feature>
<accession>A0A8C2R257</accession>
<evidence type="ECO:0000256" key="1">
    <source>
        <dbReference type="SAM" id="MobiDB-lite"/>
    </source>
</evidence>
<proteinExistence type="predicted"/>
<evidence type="ECO:0000313" key="2">
    <source>
        <dbReference type="Ensembl" id="ENSCHIP00010022315.1"/>
    </source>
</evidence>
<reference evidence="2" key="1">
    <citation type="submission" date="2019-03" db="EMBL/GenBank/DDBJ databases">
        <title>Genome sequencing and reference-guided assembly of Black Bengal Goat (Capra hircus).</title>
        <authorList>
            <person name="Siddiki A.Z."/>
            <person name="Baten A."/>
            <person name="Billah M."/>
            <person name="Alam M.A.U."/>
            <person name="Shawrob K.S.M."/>
            <person name="Saha S."/>
            <person name="Chowdhury M."/>
            <person name="Rahman A.H."/>
            <person name="Stear M."/>
            <person name="Miah G."/>
            <person name="Das G.B."/>
            <person name="Hossain M.M."/>
            <person name="Kumkum M."/>
            <person name="Islam M.S."/>
            <person name="Mollah A.M."/>
            <person name="Ahsan A."/>
            <person name="Tusar F."/>
            <person name="Khan M.K.I."/>
        </authorList>
    </citation>
    <scope>NUCLEOTIDE SEQUENCE [LARGE SCALE GENOMIC DNA]</scope>
</reference>
<feature type="compositionally biased region" description="Low complexity" evidence="1">
    <location>
        <begin position="44"/>
        <end position="54"/>
    </location>
</feature>
<organism evidence="2">
    <name type="scientific">Capra hircus</name>
    <name type="common">Goat</name>
    <dbReference type="NCBI Taxonomy" id="9925"/>
    <lineage>
        <taxon>Eukaryota</taxon>
        <taxon>Metazoa</taxon>
        <taxon>Chordata</taxon>
        <taxon>Craniata</taxon>
        <taxon>Vertebrata</taxon>
        <taxon>Euteleostomi</taxon>
        <taxon>Mammalia</taxon>
        <taxon>Eutheria</taxon>
        <taxon>Laurasiatheria</taxon>
        <taxon>Artiodactyla</taxon>
        <taxon>Ruminantia</taxon>
        <taxon>Pecora</taxon>
        <taxon>Bovidae</taxon>
        <taxon>Caprinae</taxon>
        <taxon>Capra</taxon>
    </lineage>
</organism>
<protein>
    <submittedName>
        <fullName evidence="2">Uncharacterized protein</fullName>
    </submittedName>
</protein>
<dbReference type="AlphaFoldDB" id="A0A8C2R257"/>